<evidence type="ECO:0000256" key="10">
    <source>
        <dbReference type="ARBA" id="ARBA00048970"/>
    </source>
</evidence>
<dbReference type="RefSeq" id="WP_322498936.1">
    <property type="nucleotide sequence ID" value="NZ_JARGYU010000003.1"/>
</dbReference>
<evidence type="ECO:0000256" key="11">
    <source>
        <dbReference type="HAMAP-Rule" id="MF_01547"/>
    </source>
</evidence>
<feature type="binding site" evidence="11">
    <location>
        <position position="186"/>
    </location>
    <ligand>
        <name>S-adenosyl-L-methionine</name>
        <dbReference type="ChEBI" id="CHEBI:59789"/>
    </ligand>
</feature>
<evidence type="ECO:0000259" key="13">
    <source>
        <dbReference type="Pfam" id="PF01728"/>
    </source>
</evidence>
<dbReference type="GO" id="GO:0005737">
    <property type="term" value="C:cytoplasm"/>
    <property type="evidence" value="ECO:0007669"/>
    <property type="project" value="UniProtKB-SubCell"/>
</dbReference>
<dbReference type="SUPFAM" id="SSF53335">
    <property type="entry name" value="S-adenosyl-L-methionine-dependent methyltransferases"/>
    <property type="match status" value="1"/>
</dbReference>
<keyword evidence="4 11" id="KW-0949">S-adenosyl-L-methionine</keyword>
<proteinExistence type="inferred from homology"/>
<name>A0AAE4VK97_9RICK</name>
<keyword evidence="2 11" id="KW-0489">Methyltransferase</keyword>
<feature type="binding site" evidence="11">
    <location>
        <position position="202"/>
    </location>
    <ligand>
        <name>S-adenosyl-L-methionine</name>
        <dbReference type="ChEBI" id="CHEBI:59789"/>
    </ligand>
</feature>
<dbReference type="EMBL" id="JARGYU010000003">
    <property type="protein sequence ID" value="MDZ5761511.1"/>
    <property type="molecule type" value="Genomic_DNA"/>
</dbReference>
<evidence type="ECO:0000313" key="14">
    <source>
        <dbReference type="EMBL" id="MDZ5761511.1"/>
    </source>
</evidence>
<dbReference type="PANTHER" id="PTHR10920:SF18">
    <property type="entry name" value="RRNA METHYLTRANSFERASE 2, MITOCHONDRIAL"/>
    <property type="match status" value="1"/>
</dbReference>
<comment type="function">
    <text evidence="5 11">Specifically methylates the uridine in position 2552 of 23S rRNA at the 2'-O position of the ribose in the fully assembled 50S ribosomal subunit.</text>
</comment>
<keyword evidence="11" id="KW-0963">Cytoplasm</keyword>
<feature type="binding site" evidence="11">
    <location>
        <position position="86"/>
    </location>
    <ligand>
        <name>S-adenosyl-L-methionine</name>
        <dbReference type="ChEBI" id="CHEBI:59789"/>
    </ligand>
</feature>
<comment type="caution">
    <text evidence="14">The sequence shown here is derived from an EMBL/GenBank/DDBJ whole genome shotgun (WGS) entry which is preliminary data.</text>
</comment>
<comment type="catalytic activity">
    <reaction evidence="10 11">
        <text>uridine(2552) in 23S rRNA + S-adenosyl-L-methionine = 2'-O-methyluridine(2552) in 23S rRNA + S-adenosyl-L-homocysteine + H(+)</text>
        <dbReference type="Rhea" id="RHEA:42720"/>
        <dbReference type="Rhea" id="RHEA-COMP:10202"/>
        <dbReference type="Rhea" id="RHEA-COMP:10203"/>
        <dbReference type="ChEBI" id="CHEBI:15378"/>
        <dbReference type="ChEBI" id="CHEBI:57856"/>
        <dbReference type="ChEBI" id="CHEBI:59789"/>
        <dbReference type="ChEBI" id="CHEBI:65315"/>
        <dbReference type="ChEBI" id="CHEBI:74478"/>
        <dbReference type="EC" id="2.1.1.166"/>
    </reaction>
</comment>
<dbReference type="PANTHER" id="PTHR10920">
    <property type="entry name" value="RIBOSOMAL RNA METHYLTRANSFERASE"/>
    <property type="match status" value="1"/>
</dbReference>
<keyword evidence="1 11" id="KW-0698">rRNA processing</keyword>
<feature type="active site" description="Proton acceptor" evidence="11 12">
    <location>
        <position position="266"/>
    </location>
</feature>
<dbReference type="Proteomes" id="UP001289135">
    <property type="component" value="Unassembled WGS sequence"/>
</dbReference>
<sequence length="310" mass="35599">MIPNKIKSVIYNKSRIKVKINKKCGISSQQWLKRHLNDPYVAAAKEDGYRSRAAYKLLEIERKYKIIANSPVRSSIIDLGCAPGSWLQILSYLLYDQYNNINNVNNESHSKDSLKSFNIDELDDISKIMLSINKTSDIIFKYPTKMDEKKKIDKKYFNKKLNIKLFIPEGKKIYQKHKNREIIGLDKQKIDFVPNTKIITGDFTNSNTISDILKVISQKIGLILSDMAPSSSGNKDLDQATMNIILNDVFCFAKQNMIPTGNLLCKLLNNKETNEIIKQAENIFSRVKIFKPESSYKNSAEIFLICINKK</sequence>
<dbReference type="GO" id="GO:0008650">
    <property type="term" value="F:rRNA (uridine-2'-O-)-methyltransferase activity"/>
    <property type="evidence" value="ECO:0007669"/>
    <property type="project" value="UniProtKB-UniRule"/>
</dbReference>
<dbReference type="InterPro" id="IPR002877">
    <property type="entry name" value="RNA_MeTrfase_FtsJ_dom"/>
</dbReference>
<comment type="similarity">
    <text evidence="11">Belongs to the class I-like SAM-binding methyltransferase superfamily. RNA methyltransferase RlmE family.</text>
</comment>
<reference evidence="14" key="1">
    <citation type="submission" date="2023-02" db="EMBL/GenBank/DDBJ databases">
        <title>Host association and intracellularity evolved multiple times independently in the Rickettsiales.</title>
        <authorList>
            <person name="Castelli M."/>
            <person name="Nardi T."/>
            <person name="Gammuto L."/>
            <person name="Bellinzona G."/>
            <person name="Sabaneyeva E."/>
            <person name="Potekhin A."/>
            <person name="Serra V."/>
            <person name="Petroni G."/>
            <person name="Sassera D."/>
        </authorList>
    </citation>
    <scope>NUCLEOTIDE SEQUENCE</scope>
    <source>
        <strain evidence="14">USBL-36I1</strain>
    </source>
</reference>
<dbReference type="AlphaFoldDB" id="A0AAE4VK97"/>
<organism evidence="14 15">
    <name type="scientific">Lyticum sinuosum</name>
    <dbReference type="NCBI Taxonomy" id="1332059"/>
    <lineage>
        <taxon>Bacteria</taxon>
        <taxon>Pseudomonadati</taxon>
        <taxon>Pseudomonadota</taxon>
        <taxon>Alphaproteobacteria</taxon>
        <taxon>Rickettsiales</taxon>
        <taxon>Lyticum</taxon>
    </lineage>
</organism>
<dbReference type="InterPro" id="IPR015507">
    <property type="entry name" value="rRNA-MeTfrase_E"/>
</dbReference>
<feature type="domain" description="Ribosomal RNA methyltransferase FtsJ" evidence="13">
    <location>
        <begin position="175"/>
        <end position="309"/>
    </location>
</feature>
<dbReference type="Gene3D" id="3.40.50.150">
    <property type="entry name" value="Vaccinia Virus protein VP39"/>
    <property type="match status" value="1"/>
</dbReference>
<dbReference type="PIRSF" id="PIRSF005461">
    <property type="entry name" value="23S_rRNA_mtase"/>
    <property type="match status" value="1"/>
</dbReference>
<feature type="binding site" evidence="11">
    <location>
        <position position="226"/>
    </location>
    <ligand>
        <name>S-adenosyl-L-methionine</name>
        <dbReference type="ChEBI" id="CHEBI:59789"/>
    </ligand>
</feature>
<evidence type="ECO:0000256" key="4">
    <source>
        <dbReference type="ARBA" id="ARBA00022691"/>
    </source>
</evidence>
<evidence type="ECO:0000256" key="3">
    <source>
        <dbReference type="ARBA" id="ARBA00022679"/>
    </source>
</evidence>
<evidence type="ECO:0000256" key="5">
    <source>
        <dbReference type="ARBA" id="ARBA00037569"/>
    </source>
</evidence>
<evidence type="ECO:0000313" key="15">
    <source>
        <dbReference type="Proteomes" id="UP001289135"/>
    </source>
</evidence>
<keyword evidence="15" id="KW-1185">Reference proteome</keyword>
<evidence type="ECO:0000256" key="8">
    <source>
        <dbReference type="ARBA" id="ARBA00041995"/>
    </source>
</evidence>
<dbReference type="InterPro" id="IPR050082">
    <property type="entry name" value="RNA_methyltr_RlmE"/>
</dbReference>
<evidence type="ECO:0000256" key="2">
    <source>
        <dbReference type="ARBA" id="ARBA00022603"/>
    </source>
</evidence>
<evidence type="ECO:0000256" key="6">
    <source>
        <dbReference type="ARBA" id="ARBA00038861"/>
    </source>
</evidence>
<evidence type="ECO:0000256" key="7">
    <source>
        <dbReference type="ARBA" id="ARBA00041129"/>
    </source>
</evidence>
<dbReference type="EC" id="2.1.1.166" evidence="6 11"/>
<dbReference type="HAMAP" id="MF_01547">
    <property type="entry name" value="RNA_methyltr_E"/>
    <property type="match status" value="1"/>
</dbReference>
<evidence type="ECO:0000256" key="9">
    <source>
        <dbReference type="ARBA" id="ARBA00042745"/>
    </source>
</evidence>
<dbReference type="Pfam" id="PF01728">
    <property type="entry name" value="FtsJ"/>
    <property type="match status" value="2"/>
</dbReference>
<feature type="domain" description="Ribosomal RNA methyltransferase FtsJ" evidence="13">
    <location>
        <begin position="49"/>
        <end position="92"/>
    </location>
</feature>
<gene>
    <name evidence="11" type="primary">rlmE</name>
    <name evidence="11" type="synonym">ftsJ</name>
    <name evidence="11" type="synonym">rrmJ</name>
    <name evidence="14" type="ORF">Lyticum_00693</name>
</gene>
<feature type="binding site" evidence="11">
    <location>
        <position position="84"/>
    </location>
    <ligand>
        <name>S-adenosyl-L-methionine</name>
        <dbReference type="ChEBI" id="CHEBI:59789"/>
    </ligand>
</feature>
<protein>
    <recommendedName>
        <fullName evidence="7 11">Ribosomal RNA large subunit methyltransferase E</fullName>
        <ecNumber evidence="6 11">2.1.1.166</ecNumber>
    </recommendedName>
    <alternativeName>
        <fullName evidence="9 11">23S rRNA Um2552 methyltransferase</fullName>
    </alternativeName>
    <alternativeName>
        <fullName evidence="8 11">rRNA (uridine-2'-O-)-methyltransferase</fullName>
    </alternativeName>
</protein>
<accession>A0AAE4VK97</accession>
<comment type="subcellular location">
    <subcellularLocation>
        <location evidence="11">Cytoplasm</location>
    </subcellularLocation>
</comment>
<evidence type="ECO:0000256" key="1">
    <source>
        <dbReference type="ARBA" id="ARBA00022552"/>
    </source>
</evidence>
<evidence type="ECO:0000256" key="12">
    <source>
        <dbReference type="PIRSR" id="PIRSR005461-1"/>
    </source>
</evidence>
<keyword evidence="3 11" id="KW-0808">Transferase</keyword>
<dbReference type="InterPro" id="IPR029063">
    <property type="entry name" value="SAM-dependent_MTases_sf"/>
</dbReference>